<proteinExistence type="predicted"/>
<sequence length="239" mass="27571">MPDFNCFMDLHNHTIWSDGADTPEEIIMNAIEHQVEAVGVSDHFDNYSLGNDNLKIYMNHINVLKSEHINSIKVFTGIEISFVYLLKNYSTLPYKLLNQLDFILIEHLDYIPQSVKLEYVAEILKLIKCSKGLAHTDLLKWADNYKDKGGLDYVLDFIEQSNLFWEINTDSAYDIFLNILNPRRMDENTEAVLQGIAKRKIHVSVGSDTHSLVQYNYERLKTANEVAKKLNVGIGNRWC</sequence>
<protein>
    <recommendedName>
        <fullName evidence="1">Polymerase/histidinol phosphatase N-terminal domain-containing protein</fullName>
    </recommendedName>
</protein>
<dbReference type="InterPro" id="IPR050243">
    <property type="entry name" value="PHP_phosphatase"/>
</dbReference>
<comment type="caution">
    <text evidence="2">The sequence shown here is derived from an EMBL/GenBank/DDBJ whole genome shotgun (WGS) entry which is preliminary data.</text>
</comment>
<dbReference type="GO" id="GO:0042578">
    <property type="term" value="F:phosphoric ester hydrolase activity"/>
    <property type="evidence" value="ECO:0007669"/>
    <property type="project" value="TreeGrafter"/>
</dbReference>
<feature type="domain" description="Polymerase/histidinol phosphatase N-terminal" evidence="1">
    <location>
        <begin position="8"/>
        <end position="84"/>
    </location>
</feature>
<dbReference type="STRING" id="1294263.JCM21531_14"/>
<keyword evidence="3" id="KW-1185">Reference proteome</keyword>
<dbReference type="GO" id="GO:0005829">
    <property type="term" value="C:cytosol"/>
    <property type="evidence" value="ECO:0007669"/>
    <property type="project" value="TreeGrafter"/>
</dbReference>
<dbReference type="Pfam" id="PF02811">
    <property type="entry name" value="PHP"/>
    <property type="match status" value="1"/>
</dbReference>
<evidence type="ECO:0000259" key="1">
    <source>
        <dbReference type="SMART" id="SM00481"/>
    </source>
</evidence>
<dbReference type="InterPro" id="IPR003141">
    <property type="entry name" value="Pol/His_phosphatase_N"/>
</dbReference>
<reference evidence="2" key="1">
    <citation type="journal article" date="2014" name="Genome Announc.">
        <title>Draft Genome Sequence of Clostridium straminisolvens Strain JCM 21531T, Isolated from a Cellulose-Degrading Bacterial Community.</title>
        <authorList>
            <person name="Yuki M."/>
            <person name="Oshima K."/>
            <person name="Suda W."/>
            <person name="Sakamoto M."/>
            <person name="Kitamura K."/>
            <person name="Iida T."/>
            <person name="Hattori M."/>
            <person name="Ohkuma M."/>
        </authorList>
    </citation>
    <scope>NUCLEOTIDE SEQUENCE [LARGE SCALE GENOMIC DNA]</scope>
    <source>
        <strain evidence="2">JCM 21531</strain>
    </source>
</reference>
<organism evidence="2 3">
    <name type="scientific">Acetivibrio straminisolvens JCM 21531</name>
    <dbReference type="NCBI Taxonomy" id="1294263"/>
    <lineage>
        <taxon>Bacteria</taxon>
        <taxon>Bacillati</taxon>
        <taxon>Bacillota</taxon>
        <taxon>Clostridia</taxon>
        <taxon>Eubacteriales</taxon>
        <taxon>Oscillospiraceae</taxon>
        <taxon>Acetivibrio</taxon>
    </lineage>
</organism>
<dbReference type="PANTHER" id="PTHR36928:SF1">
    <property type="entry name" value="PHOSPHATASE YCDX-RELATED"/>
    <property type="match status" value="1"/>
</dbReference>
<dbReference type="EMBL" id="BAVR01000001">
    <property type="protein sequence ID" value="GAE86695.1"/>
    <property type="molecule type" value="Genomic_DNA"/>
</dbReference>
<dbReference type="Gene3D" id="3.20.20.140">
    <property type="entry name" value="Metal-dependent hydrolases"/>
    <property type="match status" value="1"/>
</dbReference>
<dbReference type="InterPro" id="IPR016195">
    <property type="entry name" value="Pol/histidinol_Pase-like"/>
</dbReference>
<dbReference type="SUPFAM" id="SSF89550">
    <property type="entry name" value="PHP domain-like"/>
    <property type="match status" value="1"/>
</dbReference>
<accession>W4UZK5</accession>
<dbReference type="PANTHER" id="PTHR36928">
    <property type="entry name" value="PHOSPHATASE YCDX-RELATED"/>
    <property type="match status" value="1"/>
</dbReference>
<gene>
    <name evidence="2" type="ORF">JCM21531_14</name>
</gene>
<evidence type="ECO:0000313" key="2">
    <source>
        <dbReference type="EMBL" id="GAE86695.1"/>
    </source>
</evidence>
<dbReference type="AlphaFoldDB" id="W4UZK5"/>
<dbReference type="GO" id="GO:0008270">
    <property type="term" value="F:zinc ion binding"/>
    <property type="evidence" value="ECO:0007669"/>
    <property type="project" value="TreeGrafter"/>
</dbReference>
<dbReference type="SMART" id="SM00481">
    <property type="entry name" value="POLIIIAc"/>
    <property type="match status" value="1"/>
</dbReference>
<name>W4UZK5_9FIRM</name>
<dbReference type="Proteomes" id="UP000019109">
    <property type="component" value="Unassembled WGS sequence"/>
</dbReference>
<evidence type="ECO:0000313" key="3">
    <source>
        <dbReference type="Proteomes" id="UP000019109"/>
    </source>
</evidence>
<dbReference type="InterPro" id="IPR004013">
    <property type="entry name" value="PHP_dom"/>
</dbReference>